<evidence type="ECO:0000256" key="2">
    <source>
        <dbReference type="ARBA" id="ARBA00010004"/>
    </source>
</evidence>
<evidence type="ECO:0000256" key="8">
    <source>
        <dbReference type="ARBA" id="ARBA00022927"/>
    </source>
</evidence>
<keyword evidence="15" id="KW-1185">Reference proteome</keyword>
<dbReference type="RefSeq" id="WP_095525132.1">
    <property type="nucleotide sequence ID" value="NZ_MDUX01000041.1"/>
</dbReference>
<dbReference type="OrthoDB" id="6465096at2"/>
<dbReference type="GO" id="GO:0015031">
    <property type="term" value="P:protein transport"/>
    <property type="evidence" value="ECO:0007669"/>
    <property type="project" value="UniProtKB-KW"/>
</dbReference>
<evidence type="ECO:0000256" key="5">
    <source>
        <dbReference type="ARBA" id="ARBA00022475"/>
    </source>
</evidence>
<comment type="subcellular location">
    <subcellularLocation>
        <location evidence="1">Cell membrane</location>
        <topology evidence="1">Peripheral membrane protein</topology>
        <orientation evidence="1">Cytoplasmic side</orientation>
    </subcellularLocation>
</comment>
<evidence type="ECO:0000256" key="1">
    <source>
        <dbReference type="ARBA" id="ARBA00004413"/>
    </source>
</evidence>
<keyword evidence="10" id="KW-1006">Bacterial flagellum protein export</keyword>
<dbReference type="GO" id="GO:0003774">
    <property type="term" value="F:cytoskeletal motor activity"/>
    <property type="evidence" value="ECO:0007669"/>
    <property type="project" value="InterPro"/>
</dbReference>
<evidence type="ECO:0000313" key="12">
    <source>
        <dbReference type="EMBL" id="KAF7598676.1"/>
    </source>
</evidence>
<protein>
    <recommendedName>
        <fullName evidence="3">Flagellar FliJ protein</fullName>
    </recommendedName>
</protein>
<evidence type="ECO:0000256" key="4">
    <source>
        <dbReference type="ARBA" id="ARBA00022448"/>
    </source>
</evidence>
<dbReference type="EMBL" id="NMRN01000035">
    <property type="protein sequence ID" value="PAS92566.1"/>
    <property type="molecule type" value="Genomic_DNA"/>
</dbReference>
<reference evidence="12 15" key="1">
    <citation type="submission" date="2016-08" db="EMBL/GenBank/DDBJ databases">
        <title>Candidatus Dactylopiibacterium carminicum genome sequence.</title>
        <authorList>
            <person name="Ramirez-Puebla S.T."/>
            <person name="Ormeno-Orrillo E."/>
            <person name="Vera-Ponce De Leon A."/>
            <person name="Luis L."/>
            <person name="Sanchez-Flores A."/>
            <person name="Monica R."/>
            <person name="Martinez-Romero E."/>
        </authorList>
    </citation>
    <scope>NUCLEOTIDE SEQUENCE [LARGE SCALE GENOMIC DNA]</scope>
    <source>
        <strain evidence="12">END1</strain>
    </source>
</reference>
<dbReference type="PIRSF" id="PIRSF019404">
    <property type="entry name" value="FliJ"/>
    <property type="match status" value="1"/>
</dbReference>
<keyword evidence="4" id="KW-0813">Transport</keyword>
<keyword evidence="13" id="KW-0966">Cell projection</keyword>
<keyword evidence="9" id="KW-0472">Membrane</keyword>
<dbReference type="AlphaFoldDB" id="A0A272ER81"/>
<dbReference type="GO" id="GO:0044781">
    <property type="term" value="P:bacterial-type flagellum organization"/>
    <property type="evidence" value="ECO:0007669"/>
    <property type="project" value="UniProtKB-KW"/>
</dbReference>
<dbReference type="InterPro" id="IPR012823">
    <property type="entry name" value="Flagell_FliJ"/>
</dbReference>
<evidence type="ECO:0000256" key="3">
    <source>
        <dbReference type="ARBA" id="ARBA00020392"/>
    </source>
</evidence>
<comment type="similarity">
    <text evidence="2">Belongs to the FliJ family.</text>
</comment>
<gene>
    <name evidence="13" type="primary">fliJ</name>
    <name evidence="12" type="ORF">BGI27_12080</name>
    <name evidence="13" type="ORF">CGU29_11160</name>
</gene>
<dbReference type="NCBIfam" id="TIGR02473">
    <property type="entry name" value="flagell_FliJ"/>
    <property type="match status" value="1"/>
</dbReference>
<evidence type="ECO:0000256" key="11">
    <source>
        <dbReference type="SAM" id="MobiDB-lite"/>
    </source>
</evidence>
<keyword evidence="5" id="KW-1003">Cell membrane</keyword>
<keyword evidence="6" id="KW-0145">Chemotaxis</keyword>
<dbReference type="InterPro" id="IPR052570">
    <property type="entry name" value="FliJ"/>
</dbReference>
<comment type="caution">
    <text evidence="13">The sequence shown here is derived from an EMBL/GenBank/DDBJ whole genome shotgun (WGS) entry which is preliminary data.</text>
</comment>
<sequence length="150" mass="17405">MQHRTPLQVLQELAHERVDEATRKLGELIASEHAGEVKLQMLQKYRQEYRDRFLQAARGGIDPGGWANYSAFLVKLDEAISAQQVVLEHSRHATARGQREWASEHTRAKAFDTLTERQHRQEQHRLNKREQAQSDEHAIKAYTRGLQENS</sequence>
<evidence type="ECO:0000256" key="9">
    <source>
        <dbReference type="ARBA" id="ARBA00023136"/>
    </source>
</evidence>
<organism evidence="13 14">
    <name type="scientific">Candidatus Dactylopiibacterium carminicum</name>
    <dbReference type="NCBI Taxonomy" id="857335"/>
    <lineage>
        <taxon>Bacteria</taxon>
        <taxon>Pseudomonadati</taxon>
        <taxon>Pseudomonadota</taxon>
        <taxon>Betaproteobacteria</taxon>
        <taxon>Rhodocyclales</taxon>
        <taxon>Rhodocyclaceae</taxon>
        <taxon>Candidatus Dactylopiibacterium</taxon>
    </lineage>
</organism>
<dbReference type="GO" id="GO:0005886">
    <property type="term" value="C:plasma membrane"/>
    <property type="evidence" value="ECO:0007669"/>
    <property type="project" value="UniProtKB-SubCell"/>
</dbReference>
<keyword evidence="13" id="KW-0282">Flagellum</keyword>
<keyword evidence="7" id="KW-1005">Bacterial flagellum biogenesis</keyword>
<proteinExistence type="inferred from homology"/>
<keyword evidence="13" id="KW-0969">Cilium</keyword>
<dbReference type="EMBL" id="MDUX01000041">
    <property type="protein sequence ID" value="KAF7598676.1"/>
    <property type="molecule type" value="Genomic_DNA"/>
</dbReference>
<dbReference type="Proteomes" id="UP000216107">
    <property type="component" value="Unassembled WGS sequence"/>
</dbReference>
<evidence type="ECO:0000256" key="6">
    <source>
        <dbReference type="ARBA" id="ARBA00022500"/>
    </source>
</evidence>
<dbReference type="Gene3D" id="1.10.287.1700">
    <property type="match status" value="1"/>
</dbReference>
<dbReference type="InterPro" id="IPR053716">
    <property type="entry name" value="Flag_assembly_chemotaxis_eff"/>
</dbReference>
<feature type="region of interest" description="Disordered" evidence="11">
    <location>
        <begin position="115"/>
        <end position="136"/>
    </location>
</feature>
<dbReference type="InterPro" id="IPR018006">
    <property type="entry name" value="Flag_FliJ_proteobac"/>
</dbReference>
<dbReference type="GO" id="GO:0006935">
    <property type="term" value="P:chemotaxis"/>
    <property type="evidence" value="ECO:0007669"/>
    <property type="project" value="UniProtKB-KW"/>
</dbReference>
<keyword evidence="8" id="KW-0653">Protein transport</keyword>
<evidence type="ECO:0000256" key="10">
    <source>
        <dbReference type="ARBA" id="ARBA00023225"/>
    </source>
</evidence>
<dbReference type="PANTHER" id="PTHR38786">
    <property type="entry name" value="FLAGELLAR FLIJ PROTEIN"/>
    <property type="match status" value="1"/>
</dbReference>
<evidence type="ECO:0000313" key="15">
    <source>
        <dbReference type="Proteomes" id="UP000623509"/>
    </source>
</evidence>
<dbReference type="PRINTS" id="PR01004">
    <property type="entry name" value="FLGFLIJ"/>
</dbReference>
<dbReference type="GO" id="GO:0071973">
    <property type="term" value="P:bacterial-type flagellum-dependent cell motility"/>
    <property type="evidence" value="ECO:0007669"/>
    <property type="project" value="InterPro"/>
</dbReference>
<evidence type="ECO:0000313" key="13">
    <source>
        <dbReference type="EMBL" id="PAS92566.1"/>
    </source>
</evidence>
<evidence type="ECO:0000256" key="7">
    <source>
        <dbReference type="ARBA" id="ARBA00022795"/>
    </source>
</evidence>
<name>A0A272ER81_9RHOO</name>
<evidence type="ECO:0000313" key="14">
    <source>
        <dbReference type="Proteomes" id="UP000216107"/>
    </source>
</evidence>
<dbReference type="PANTHER" id="PTHR38786:SF1">
    <property type="entry name" value="FLAGELLAR FLIJ PROTEIN"/>
    <property type="match status" value="1"/>
</dbReference>
<accession>A0A272ER81</accession>
<dbReference type="GO" id="GO:0009288">
    <property type="term" value="C:bacterial-type flagellum"/>
    <property type="evidence" value="ECO:0007669"/>
    <property type="project" value="InterPro"/>
</dbReference>
<dbReference type="Proteomes" id="UP000623509">
    <property type="component" value="Unassembled WGS sequence"/>
</dbReference>
<reference evidence="13 14" key="2">
    <citation type="submission" date="2017-07" db="EMBL/GenBank/DDBJ databases">
        <title>Candidatus Dactylopiibacterium carminicum, a nitrogen-fixing symbiont of the cochineal insect Dactylopius coccus and Dactylopius opuntiae (Hemiptera: Coccoidea: Dactylopiidae).</title>
        <authorList>
            <person name="Vera A."/>
        </authorList>
    </citation>
    <scope>NUCLEOTIDE SEQUENCE [LARGE SCALE GENOMIC DNA]</scope>
    <source>
        <strain evidence="13 14">NFDCM</strain>
    </source>
</reference>
<dbReference type="Pfam" id="PF02050">
    <property type="entry name" value="FliJ"/>
    <property type="match status" value="1"/>
</dbReference>